<protein>
    <recommendedName>
        <fullName evidence="2">HigB toxin protein</fullName>
    </recommendedName>
</protein>
<dbReference type="Gene3D" id="3.30.2310.20">
    <property type="entry name" value="RelE-like"/>
    <property type="match status" value="1"/>
</dbReference>
<dbReference type="EMBL" id="UOFJ01000424">
    <property type="protein sequence ID" value="VAW69411.1"/>
    <property type="molecule type" value="Genomic_DNA"/>
</dbReference>
<evidence type="ECO:0000313" key="1">
    <source>
        <dbReference type="EMBL" id="VAW69411.1"/>
    </source>
</evidence>
<organism evidence="1">
    <name type="scientific">hydrothermal vent metagenome</name>
    <dbReference type="NCBI Taxonomy" id="652676"/>
    <lineage>
        <taxon>unclassified sequences</taxon>
        <taxon>metagenomes</taxon>
        <taxon>ecological metagenomes</taxon>
    </lineage>
</organism>
<gene>
    <name evidence="1" type="ORF">MNBD_GAMMA10-2146</name>
</gene>
<dbReference type="AlphaFoldDB" id="A0A3B0XPE1"/>
<reference evidence="1" key="1">
    <citation type="submission" date="2018-06" db="EMBL/GenBank/DDBJ databases">
        <authorList>
            <person name="Zhirakovskaya E."/>
        </authorList>
    </citation>
    <scope>NUCLEOTIDE SEQUENCE</scope>
</reference>
<proteinExistence type="predicted"/>
<dbReference type="SUPFAM" id="SSF143011">
    <property type="entry name" value="RelE-like"/>
    <property type="match status" value="1"/>
</dbReference>
<evidence type="ECO:0008006" key="2">
    <source>
        <dbReference type="Google" id="ProtNLM"/>
    </source>
</evidence>
<accession>A0A3B0XPE1</accession>
<name>A0A3B0XPE1_9ZZZZ</name>
<dbReference type="InterPro" id="IPR035093">
    <property type="entry name" value="RelE/ParE_toxin_dom_sf"/>
</dbReference>
<sequence>MPYQIIYPDSYIKRAKKFLRKHPEVHNQYRKTLELLELDPYHPSLRLHGLEGRLKGLSSVSINMSYRIMLELEIRDEEIILINVGDHDHVY</sequence>